<feature type="region of interest" description="Disordered" evidence="1">
    <location>
        <begin position="264"/>
        <end position="293"/>
    </location>
</feature>
<dbReference type="RefSeq" id="XP_008865821.1">
    <property type="nucleotide sequence ID" value="XM_008867599.1"/>
</dbReference>
<dbReference type="VEuPathDB" id="FungiDB:H310_03642"/>
<feature type="chain" id="PRO_5001538170" evidence="3">
    <location>
        <begin position="26"/>
        <end position="457"/>
    </location>
</feature>
<name>A0A024UIC6_9STRA</name>
<protein>
    <submittedName>
        <fullName evidence="4">Uncharacterized protein</fullName>
    </submittedName>
</protein>
<dbReference type="AlphaFoldDB" id="A0A024UIC6"/>
<feature type="compositionally biased region" description="Low complexity" evidence="1">
    <location>
        <begin position="168"/>
        <end position="184"/>
    </location>
</feature>
<sequence length="457" mass="47804">MTYRRRSLLWRIVVAVLICTQVACAGNATDTPTPVPSTSVPTTVSPPTQSPPVTTSAPTNPPPTQPPTASPTPPPTPPPVPTTPVVKPTPPPSSTSAPEPSPSSQPPVTPPSPATTSVHPLTEPPAPSHPDDSPPSPSTQGGDSPVDAFDPQLPTTSPSNLRVPTSPAGDPSSSSHEASSAADDATNSNLTIILGSVLAGMVCVVVAAVIVRRRLRSVSGDEKMLHGANTAGGSMVFMDSTRPSSVPVLQSNNRVYEMPNLLALPAPAPTKKPPSTVPRTTSRRDEPRTEEASSLYRLSSMHHIPIVDCIDALGNMTRISEAENSDGSSAATTLDNHAADNGFAIDVRGTDDLCRFTRASEHYSESTYDGEFGDHVGFPSDVSRETGWSIGSENVAAPSGEWGGAAAPSHDVRNTDDLLQTTRSMVSIDDSSVRGSSDVWLDTNRFNAMVSTDVHIF</sequence>
<keyword evidence="2" id="KW-1133">Transmembrane helix</keyword>
<organism evidence="4">
    <name type="scientific">Aphanomyces invadans</name>
    <dbReference type="NCBI Taxonomy" id="157072"/>
    <lineage>
        <taxon>Eukaryota</taxon>
        <taxon>Sar</taxon>
        <taxon>Stramenopiles</taxon>
        <taxon>Oomycota</taxon>
        <taxon>Saprolegniomycetes</taxon>
        <taxon>Saprolegniales</taxon>
        <taxon>Verrucalvaceae</taxon>
        <taxon>Aphanomyces</taxon>
    </lineage>
</organism>
<feature type="region of interest" description="Disordered" evidence="1">
    <location>
        <begin position="26"/>
        <end position="184"/>
    </location>
</feature>
<keyword evidence="3" id="KW-0732">Signal</keyword>
<dbReference type="GeneID" id="20080692"/>
<feature type="compositionally biased region" description="Pro residues" evidence="1">
    <location>
        <begin position="122"/>
        <end position="137"/>
    </location>
</feature>
<evidence type="ECO:0000256" key="3">
    <source>
        <dbReference type="SAM" id="SignalP"/>
    </source>
</evidence>
<feature type="signal peptide" evidence="3">
    <location>
        <begin position="1"/>
        <end position="25"/>
    </location>
</feature>
<gene>
    <name evidence="4" type="ORF">H310_03642</name>
</gene>
<feature type="compositionally biased region" description="Low complexity" evidence="1">
    <location>
        <begin position="36"/>
        <end position="58"/>
    </location>
</feature>
<feature type="transmembrane region" description="Helical" evidence="2">
    <location>
        <begin position="190"/>
        <end position="211"/>
    </location>
</feature>
<evidence type="ECO:0000256" key="1">
    <source>
        <dbReference type="SAM" id="MobiDB-lite"/>
    </source>
</evidence>
<keyword evidence="2" id="KW-0812">Transmembrane</keyword>
<feature type="compositionally biased region" description="Pro residues" evidence="1">
    <location>
        <begin position="266"/>
        <end position="276"/>
    </location>
</feature>
<reference evidence="4" key="1">
    <citation type="submission" date="2013-12" db="EMBL/GenBank/DDBJ databases">
        <title>The Genome Sequence of Aphanomyces invadans NJM9701.</title>
        <authorList>
            <consortium name="The Broad Institute Genomics Platform"/>
            <person name="Russ C."/>
            <person name="Tyler B."/>
            <person name="van West P."/>
            <person name="Dieguez-Uribeondo J."/>
            <person name="Young S.K."/>
            <person name="Zeng Q."/>
            <person name="Gargeya S."/>
            <person name="Fitzgerald M."/>
            <person name="Abouelleil A."/>
            <person name="Alvarado L."/>
            <person name="Chapman S.B."/>
            <person name="Gainer-Dewar J."/>
            <person name="Goldberg J."/>
            <person name="Griggs A."/>
            <person name="Gujja S."/>
            <person name="Hansen M."/>
            <person name="Howarth C."/>
            <person name="Imamovic A."/>
            <person name="Ireland A."/>
            <person name="Larimer J."/>
            <person name="McCowan C."/>
            <person name="Murphy C."/>
            <person name="Pearson M."/>
            <person name="Poon T.W."/>
            <person name="Priest M."/>
            <person name="Roberts A."/>
            <person name="Saif S."/>
            <person name="Shea T."/>
            <person name="Sykes S."/>
            <person name="Wortman J."/>
            <person name="Nusbaum C."/>
            <person name="Birren B."/>
        </authorList>
    </citation>
    <scope>NUCLEOTIDE SEQUENCE [LARGE SCALE GENOMIC DNA]</scope>
    <source>
        <strain evidence="4">NJM9701</strain>
    </source>
</reference>
<evidence type="ECO:0000256" key="2">
    <source>
        <dbReference type="SAM" id="Phobius"/>
    </source>
</evidence>
<evidence type="ECO:0000313" key="4">
    <source>
        <dbReference type="EMBL" id="ETW06044.1"/>
    </source>
</evidence>
<dbReference type="EMBL" id="KI913956">
    <property type="protein sequence ID" value="ETW06044.1"/>
    <property type="molecule type" value="Genomic_DNA"/>
</dbReference>
<keyword evidence="2" id="KW-0472">Membrane</keyword>
<accession>A0A024UIC6</accession>
<dbReference type="PRINTS" id="PR01217">
    <property type="entry name" value="PRICHEXTENSN"/>
</dbReference>
<feature type="compositionally biased region" description="Polar residues" evidence="1">
    <location>
        <begin position="153"/>
        <end position="163"/>
    </location>
</feature>
<feature type="compositionally biased region" description="Pro residues" evidence="1">
    <location>
        <begin position="59"/>
        <end position="113"/>
    </location>
</feature>
<proteinExistence type="predicted"/>
<dbReference type="OrthoDB" id="79305at2759"/>
<feature type="compositionally biased region" description="Basic and acidic residues" evidence="1">
    <location>
        <begin position="282"/>
        <end position="291"/>
    </location>
</feature>